<proteinExistence type="predicted"/>
<protein>
    <submittedName>
        <fullName evidence="1">Uncharacterized protein</fullName>
    </submittedName>
</protein>
<name>A0ABY3XIE8_9GAMM</name>
<dbReference type="Proteomes" id="UP000829194">
    <property type="component" value="Chromosome"/>
</dbReference>
<keyword evidence="2" id="KW-1185">Reference proteome</keyword>
<evidence type="ECO:0000313" key="2">
    <source>
        <dbReference type="Proteomes" id="UP000829194"/>
    </source>
</evidence>
<accession>A0ABY3XIE8</accession>
<dbReference type="RefSeq" id="WP_057942531.1">
    <property type="nucleotide sequence ID" value="NZ_CP011131.1"/>
</dbReference>
<reference evidence="1 2" key="1">
    <citation type="submission" date="2022-03" db="EMBL/GenBank/DDBJ databases">
        <title>Complete genome sequence of Lysobacter capsici VKM B-2533 and Lysobacter gummosus 10.1.1, promising sources of lytic agents.</title>
        <authorList>
            <person name="Tarlachkov S.V."/>
            <person name="Kudryakova I.V."/>
            <person name="Afoshin A.S."/>
            <person name="Leontyevskaya E.A."/>
            <person name="Leontyevskaya N.V."/>
        </authorList>
    </citation>
    <scope>NUCLEOTIDE SEQUENCE [LARGE SCALE GENOMIC DNA]</scope>
    <source>
        <strain evidence="1 2">10.1.1</strain>
    </source>
</reference>
<gene>
    <name evidence="1" type="ORF">MOV92_09175</name>
</gene>
<dbReference type="EMBL" id="CP093547">
    <property type="protein sequence ID" value="UNP31388.1"/>
    <property type="molecule type" value="Genomic_DNA"/>
</dbReference>
<organism evidence="1 2">
    <name type="scientific">Lysobacter gummosus</name>
    <dbReference type="NCBI Taxonomy" id="262324"/>
    <lineage>
        <taxon>Bacteria</taxon>
        <taxon>Pseudomonadati</taxon>
        <taxon>Pseudomonadota</taxon>
        <taxon>Gammaproteobacteria</taxon>
        <taxon>Lysobacterales</taxon>
        <taxon>Lysobacteraceae</taxon>
        <taxon>Lysobacter</taxon>
    </lineage>
</organism>
<sequence>MNLAIRTRAPRALALPVRAHRPHPLRVFALYAVIAATALSAPAWAGLPEYRVSVANTDILSHQTDAAPLRVGRFTAARGADDQATREAAEAAVYLRDALSAELQAAGRLSAQATIDIDGDLRRYQVGPAPSSGINRASVVLHVSLRRDGAALMERDLSIEQVWPHAGTPWIARSLTSDRLLTAMQTLLRQLYSDPQFKRVTAR</sequence>
<evidence type="ECO:0000313" key="1">
    <source>
        <dbReference type="EMBL" id="UNP31388.1"/>
    </source>
</evidence>